<accession>A0A543C105</accession>
<dbReference type="Gene3D" id="3.40.50.1820">
    <property type="entry name" value="alpha/beta hydrolase"/>
    <property type="match status" value="1"/>
</dbReference>
<dbReference type="AlphaFoldDB" id="A0A543C105"/>
<dbReference type="SUPFAM" id="SSF53474">
    <property type="entry name" value="alpha/beta-Hydrolases"/>
    <property type="match status" value="1"/>
</dbReference>
<gene>
    <name evidence="2" type="ORF">FB559_8064</name>
</gene>
<keyword evidence="2" id="KW-0378">Hydrolase</keyword>
<evidence type="ECO:0000259" key="1">
    <source>
        <dbReference type="Pfam" id="PF01738"/>
    </source>
</evidence>
<reference evidence="2 3" key="1">
    <citation type="submission" date="2019-06" db="EMBL/GenBank/DDBJ databases">
        <title>Sequencing the genomes of 1000 actinobacteria strains.</title>
        <authorList>
            <person name="Klenk H.-P."/>
        </authorList>
    </citation>
    <scope>NUCLEOTIDE SEQUENCE [LARGE SCALE GENOMIC DNA]</scope>
    <source>
        <strain evidence="2 3">DSM 102200</strain>
    </source>
</reference>
<evidence type="ECO:0000313" key="2">
    <source>
        <dbReference type="EMBL" id="TQL90751.1"/>
    </source>
</evidence>
<keyword evidence="3" id="KW-1185">Reference proteome</keyword>
<dbReference type="InterPro" id="IPR029058">
    <property type="entry name" value="AB_hydrolase_fold"/>
</dbReference>
<proteinExistence type="predicted"/>
<sequence length="207" mass="22031">MNSCEREPATVILFHSMFGLRLVELSAARRLRESGHRVVTPDLFAGAVAGEQGATPVLEDGFALMERIGWDTIVTRARAAVRDLPADAVLGGFSMGVGVIGSLWPGRPRAAGVFCLHATTTVPENIPSGTPVQTHAAIDDPFAPPGQLAAFQTSAAHAGADATLHTYPGAGHFYTDPSLPDHDPTATDRTWQHVDTLLHNARQRTSH</sequence>
<dbReference type="Proteomes" id="UP000316096">
    <property type="component" value="Unassembled WGS sequence"/>
</dbReference>
<protein>
    <submittedName>
        <fullName evidence="2">Dienelactone hydrolase</fullName>
    </submittedName>
</protein>
<dbReference type="EMBL" id="VFOZ01000002">
    <property type="protein sequence ID" value="TQL90751.1"/>
    <property type="molecule type" value="Genomic_DNA"/>
</dbReference>
<dbReference type="InterPro" id="IPR051049">
    <property type="entry name" value="Dienelactone_hydrolase-like"/>
</dbReference>
<organism evidence="2 3">
    <name type="scientific">Actinoallomurus bryophytorum</name>
    <dbReference type="NCBI Taxonomy" id="1490222"/>
    <lineage>
        <taxon>Bacteria</taxon>
        <taxon>Bacillati</taxon>
        <taxon>Actinomycetota</taxon>
        <taxon>Actinomycetes</taxon>
        <taxon>Streptosporangiales</taxon>
        <taxon>Thermomonosporaceae</taxon>
        <taxon>Actinoallomurus</taxon>
    </lineage>
</organism>
<feature type="domain" description="Dienelactone hydrolase" evidence="1">
    <location>
        <begin position="10"/>
        <end position="199"/>
    </location>
</feature>
<evidence type="ECO:0000313" key="3">
    <source>
        <dbReference type="Proteomes" id="UP000316096"/>
    </source>
</evidence>
<comment type="caution">
    <text evidence="2">The sequence shown here is derived from an EMBL/GenBank/DDBJ whole genome shotgun (WGS) entry which is preliminary data.</text>
</comment>
<dbReference type="Pfam" id="PF01738">
    <property type="entry name" value="DLH"/>
    <property type="match status" value="1"/>
</dbReference>
<name>A0A543C105_9ACTN</name>
<dbReference type="PANTHER" id="PTHR46623">
    <property type="entry name" value="CARBOXYMETHYLENEBUTENOLIDASE-RELATED"/>
    <property type="match status" value="1"/>
</dbReference>
<dbReference type="GO" id="GO:0016787">
    <property type="term" value="F:hydrolase activity"/>
    <property type="evidence" value="ECO:0007669"/>
    <property type="project" value="UniProtKB-KW"/>
</dbReference>
<dbReference type="PANTHER" id="PTHR46623:SF6">
    <property type="entry name" value="ALPHA_BETA-HYDROLASES SUPERFAMILY PROTEIN"/>
    <property type="match status" value="1"/>
</dbReference>
<dbReference type="InterPro" id="IPR002925">
    <property type="entry name" value="Dienelactn_hydro"/>
</dbReference>